<dbReference type="GO" id="GO:0005886">
    <property type="term" value="C:plasma membrane"/>
    <property type="evidence" value="ECO:0000318"/>
    <property type="project" value="GO_Central"/>
</dbReference>
<dbReference type="PANTHER" id="PTHR19282:SF527">
    <property type="entry name" value="TETRASPANIN"/>
    <property type="match status" value="1"/>
</dbReference>
<accession>B3RLW7</accession>
<keyword evidence="3 6" id="KW-0812">Transmembrane</keyword>
<dbReference type="Pfam" id="PF00335">
    <property type="entry name" value="Tetraspanin"/>
    <property type="match status" value="1"/>
</dbReference>
<comment type="subcellular location">
    <subcellularLocation>
        <location evidence="1 6">Membrane</location>
        <topology evidence="1 6">Multi-pass membrane protein</topology>
    </subcellularLocation>
</comment>
<proteinExistence type="inferred from homology"/>
<evidence type="ECO:0000256" key="4">
    <source>
        <dbReference type="ARBA" id="ARBA00022989"/>
    </source>
</evidence>
<dbReference type="OMA" id="LIIFAME"/>
<dbReference type="OrthoDB" id="438211at2759"/>
<gene>
    <name evidence="7" type="ORF">TRIADDRAFT_63519</name>
</gene>
<dbReference type="SUPFAM" id="SSF48652">
    <property type="entry name" value="Tetraspanin"/>
    <property type="match status" value="1"/>
</dbReference>
<dbReference type="PRINTS" id="PR00259">
    <property type="entry name" value="TMFOUR"/>
</dbReference>
<dbReference type="InterPro" id="IPR000301">
    <property type="entry name" value="Tetraspanin_animals"/>
</dbReference>
<dbReference type="PhylomeDB" id="B3RLW7"/>
<dbReference type="InterPro" id="IPR018499">
    <property type="entry name" value="Tetraspanin/Peripherin"/>
</dbReference>
<evidence type="ECO:0000256" key="2">
    <source>
        <dbReference type="ARBA" id="ARBA00006840"/>
    </source>
</evidence>
<dbReference type="PROSITE" id="PS00421">
    <property type="entry name" value="TM4_1"/>
    <property type="match status" value="1"/>
</dbReference>
<dbReference type="HOGENOM" id="CLU_055524_5_0_1"/>
<comment type="similarity">
    <text evidence="2 6">Belongs to the tetraspanin (TM4SF) family.</text>
</comment>
<sequence>MGSCTNCLRITLIAFNTIFLLSGIALIGASAYIFATSADITTIATDGGIYVTGTALVMAAGILTFIASIFGCIGAMKRNSCMLITYFIFLLIIFAMELGGGIYAATNSPAIINAITNSFRSDISSKYGVGNNGPLTTAINHIQQQFKCCGAQTYTDYTGSEWGKQSNATIANPVPDSCCRTVTLNCGLNRTDNTNIYTNSCRVQLTNAVAENIRIVLGVGVTIGIIQVFGMIAAIMMVCDIKKEGEVV</sequence>
<reference evidence="7 8" key="1">
    <citation type="journal article" date="2008" name="Nature">
        <title>The Trichoplax genome and the nature of placozoans.</title>
        <authorList>
            <person name="Srivastava M."/>
            <person name="Begovic E."/>
            <person name="Chapman J."/>
            <person name="Putnam N.H."/>
            <person name="Hellsten U."/>
            <person name="Kawashima T."/>
            <person name="Kuo A."/>
            <person name="Mitros T."/>
            <person name="Salamov A."/>
            <person name="Carpenter M.L."/>
            <person name="Signorovitch A.Y."/>
            <person name="Moreno M.A."/>
            <person name="Kamm K."/>
            <person name="Grimwood J."/>
            <person name="Schmutz J."/>
            <person name="Shapiro H."/>
            <person name="Grigoriev I.V."/>
            <person name="Buss L.W."/>
            <person name="Schierwater B."/>
            <person name="Dellaporta S.L."/>
            <person name="Rokhsar D.S."/>
        </authorList>
    </citation>
    <scope>NUCLEOTIDE SEQUENCE [LARGE SCALE GENOMIC DNA]</scope>
    <source>
        <strain evidence="7 8">Grell-BS-1999</strain>
    </source>
</reference>
<feature type="transmembrane region" description="Helical" evidence="6">
    <location>
        <begin position="215"/>
        <end position="239"/>
    </location>
</feature>
<protein>
    <recommendedName>
        <fullName evidence="6">Tetraspanin</fullName>
    </recommendedName>
</protein>
<dbReference type="KEGG" id="tad:TRIADDRAFT_63519"/>
<dbReference type="Proteomes" id="UP000009022">
    <property type="component" value="Unassembled WGS sequence"/>
</dbReference>
<evidence type="ECO:0000313" key="7">
    <source>
        <dbReference type="EMBL" id="EDV29597.1"/>
    </source>
</evidence>
<dbReference type="PANTHER" id="PTHR19282">
    <property type="entry name" value="TETRASPANIN"/>
    <property type="match status" value="1"/>
</dbReference>
<evidence type="ECO:0000313" key="8">
    <source>
        <dbReference type="Proteomes" id="UP000009022"/>
    </source>
</evidence>
<dbReference type="GeneID" id="6750013"/>
<dbReference type="PIRSF" id="PIRSF002419">
    <property type="entry name" value="Tetraspanin"/>
    <property type="match status" value="1"/>
</dbReference>
<dbReference type="eggNOG" id="KOG3882">
    <property type="taxonomic scope" value="Eukaryota"/>
</dbReference>
<evidence type="ECO:0000256" key="1">
    <source>
        <dbReference type="ARBA" id="ARBA00004141"/>
    </source>
</evidence>
<dbReference type="AlphaFoldDB" id="B3RLW7"/>
<dbReference type="InParanoid" id="B3RLW7"/>
<dbReference type="InterPro" id="IPR018503">
    <property type="entry name" value="Tetraspanin_CS"/>
</dbReference>
<evidence type="ECO:0000256" key="5">
    <source>
        <dbReference type="ARBA" id="ARBA00023136"/>
    </source>
</evidence>
<evidence type="ECO:0000256" key="6">
    <source>
        <dbReference type="RuleBase" id="RU361218"/>
    </source>
</evidence>
<feature type="transmembrane region" description="Helical" evidence="6">
    <location>
        <begin position="12"/>
        <end position="35"/>
    </location>
</feature>
<organism evidence="7 8">
    <name type="scientific">Trichoplax adhaerens</name>
    <name type="common">Trichoplax reptans</name>
    <dbReference type="NCBI Taxonomy" id="10228"/>
    <lineage>
        <taxon>Eukaryota</taxon>
        <taxon>Metazoa</taxon>
        <taxon>Placozoa</taxon>
        <taxon>Uniplacotomia</taxon>
        <taxon>Trichoplacea</taxon>
        <taxon>Trichoplacidae</taxon>
        <taxon>Trichoplax</taxon>
    </lineage>
</organism>
<dbReference type="Gene3D" id="1.10.1450.10">
    <property type="entry name" value="Tetraspanin"/>
    <property type="match status" value="1"/>
</dbReference>
<dbReference type="EMBL" id="DS985241">
    <property type="protein sequence ID" value="EDV29597.1"/>
    <property type="molecule type" value="Genomic_DNA"/>
</dbReference>
<feature type="transmembrane region" description="Helical" evidence="6">
    <location>
        <begin position="83"/>
        <end position="105"/>
    </location>
</feature>
<dbReference type="CTD" id="6750013"/>
<keyword evidence="4 6" id="KW-1133">Transmembrane helix</keyword>
<keyword evidence="5 6" id="KW-0472">Membrane</keyword>
<dbReference type="InterPro" id="IPR008952">
    <property type="entry name" value="Tetraspanin_EC2_sf"/>
</dbReference>
<name>B3RLW7_TRIAD</name>
<evidence type="ECO:0000256" key="3">
    <source>
        <dbReference type="ARBA" id="ARBA00022692"/>
    </source>
</evidence>
<dbReference type="RefSeq" id="XP_002108799.1">
    <property type="nucleotide sequence ID" value="XM_002108763.1"/>
</dbReference>
<keyword evidence="8" id="KW-1185">Reference proteome</keyword>
<feature type="transmembrane region" description="Helical" evidence="6">
    <location>
        <begin position="47"/>
        <end position="71"/>
    </location>
</feature>